<protein>
    <submittedName>
        <fullName evidence="1">Uncharacterized protein</fullName>
    </submittedName>
</protein>
<sequence>MTRTACSACAFYEDHVANSASTLSDSGLCRANPPVTQKDADTRGYWPVVKSSDWCGQYASSFAAA</sequence>
<reference evidence="2 4" key="3">
    <citation type="submission" date="2016-10" db="EMBL/GenBank/DDBJ databases">
        <authorList>
            <person name="de Groot N.N."/>
        </authorList>
    </citation>
    <scope>NUCLEOTIDE SEQUENCE [LARGE SCALE GENOMIC DNA]</scope>
    <source>
        <strain evidence="2 4">CGMCC 1.6117</strain>
    </source>
</reference>
<organism evidence="1 3">
    <name type="scientific">Paracoccus halophilus</name>
    <dbReference type="NCBI Taxonomy" id="376733"/>
    <lineage>
        <taxon>Bacteria</taxon>
        <taxon>Pseudomonadati</taxon>
        <taxon>Pseudomonadota</taxon>
        <taxon>Alphaproteobacteria</taxon>
        <taxon>Rhodobacterales</taxon>
        <taxon>Paracoccaceae</taxon>
        <taxon>Paracoccus</taxon>
    </lineage>
</organism>
<dbReference type="OrthoDB" id="290218at2"/>
<evidence type="ECO:0000313" key="3">
    <source>
        <dbReference type="Proteomes" id="UP000029846"/>
    </source>
</evidence>
<evidence type="ECO:0000313" key="4">
    <source>
        <dbReference type="Proteomes" id="UP000182312"/>
    </source>
</evidence>
<accession>A0A099EY15</accession>
<evidence type="ECO:0000313" key="1">
    <source>
        <dbReference type="EMBL" id="KGJ03084.1"/>
    </source>
</evidence>
<keyword evidence="3" id="KW-1185">Reference proteome</keyword>
<proteinExistence type="predicted"/>
<dbReference type="EMBL" id="JRKN01000026">
    <property type="protein sequence ID" value="KGJ03084.1"/>
    <property type="molecule type" value="Genomic_DNA"/>
</dbReference>
<evidence type="ECO:0000313" key="2">
    <source>
        <dbReference type="EMBL" id="SFA53104.1"/>
    </source>
</evidence>
<name>A0A099EY15_9RHOB</name>
<gene>
    <name evidence="1" type="ORF">IT41_15340</name>
    <name evidence="2" type="ORF">SAMN04487972_11086</name>
</gene>
<reference evidence="1 3" key="2">
    <citation type="submission" date="2014-10" db="EMBL/GenBank/DDBJ databases">
        <title>Paracoccus sanguinis sp. nov., isolated from clinical specimens of New York State patients.</title>
        <authorList>
            <person name="Mingle L.A."/>
            <person name="Cole J.A."/>
            <person name="Lapierre P."/>
            <person name="Musser K.A."/>
        </authorList>
    </citation>
    <scope>NUCLEOTIDE SEQUENCE [LARGE SCALE GENOMIC DNA]</scope>
    <source>
        <strain evidence="1 3">JCM 14014</strain>
    </source>
</reference>
<dbReference type="AlphaFoldDB" id="A0A099EY15"/>
<dbReference type="EMBL" id="FOJO01000010">
    <property type="protein sequence ID" value="SFA53104.1"/>
    <property type="molecule type" value="Genomic_DNA"/>
</dbReference>
<dbReference type="Proteomes" id="UP000029846">
    <property type="component" value="Unassembled WGS sequence"/>
</dbReference>
<dbReference type="RefSeq" id="WP_036742815.1">
    <property type="nucleotide sequence ID" value="NZ_FOJO01000010.1"/>
</dbReference>
<dbReference type="eggNOG" id="ENOG5032ZGW">
    <property type="taxonomic scope" value="Bacteria"/>
</dbReference>
<reference evidence="1 3" key="1">
    <citation type="submission" date="2014-09" db="EMBL/GenBank/DDBJ databases">
        <authorList>
            <person name="McGinnis J.M."/>
            <person name="Wolfgang W.J."/>
        </authorList>
    </citation>
    <scope>NUCLEOTIDE SEQUENCE [LARGE SCALE GENOMIC DNA]</scope>
    <source>
        <strain evidence="1 3">JCM 14014</strain>
    </source>
</reference>
<dbReference type="Proteomes" id="UP000182312">
    <property type="component" value="Unassembled WGS sequence"/>
</dbReference>